<evidence type="ECO:0000256" key="2">
    <source>
        <dbReference type="ARBA" id="ARBA00022475"/>
    </source>
</evidence>
<dbReference type="InterPro" id="IPR022791">
    <property type="entry name" value="L-PG_synthase/AglD"/>
</dbReference>
<evidence type="ECO:0000256" key="1">
    <source>
        <dbReference type="ARBA" id="ARBA00004651"/>
    </source>
</evidence>
<evidence type="ECO:0000256" key="3">
    <source>
        <dbReference type="ARBA" id="ARBA00022692"/>
    </source>
</evidence>
<feature type="transmembrane region" description="Helical" evidence="6">
    <location>
        <begin position="44"/>
        <end position="62"/>
    </location>
</feature>
<dbReference type="Pfam" id="PF03706">
    <property type="entry name" value="LPG_synthase_TM"/>
    <property type="match status" value="1"/>
</dbReference>
<comment type="caution">
    <text evidence="7">The sequence shown here is derived from an EMBL/GenBank/DDBJ whole genome shotgun (WGS) entry which is preliminary data.</text>
</comment>
<name>A0A7C4CA75_UNCW3</name>
<dbReference type="PANTHER" id="PTHR40277">
    <property type="entry name" value="BLL5419 PROTEIN"/>
    <property type="match status" value="1"/>
</dbReference>
<dbReference type="GO" id="GO:0005886">
    <property type="term" value="C:plasma membrane"/>
    <property type="evidence" value="ECO:0007669"/>
    <property type="project" value="UniProtKB-SubCell"/>
</dbReference>
<accession>A0A7C4CA75</accession>
<organism evidence="7">
    <name type="scientific">candidate division WOR-3 bacterium</name>
    <dbReference type="NCBI Taxonomy" id="2052148"/>
    <lineage>
        <taxon>Bacteria</taxon>
        <taxon>Bacteria division WOR-3</taxon>
    </lineage>
</organism>
<reference evidence="7" key="1">
    <citation type="journal article" date="2020" name="mSystems">
        <title>Genome- and Community-Level Interaction Insights into Carbon Utilization and Element Cycling Functions of Hydrothermarchaeota in Hydrothermal Sediment.</title>
        <authorList>
            <person name="Zhou Z."/>
            <person name="Liu Y."/>
            <person name="Xu W."/>
            <person name="Pan J."/>
            <person name="Luo Z.H."/>
            <person name="Li M."/>
        </authorList>
    </citation>
    <scope>NUCLEOTIDE SEQUENCE [LARGE SCALE GENOMIC DNA]</scope>
    <source>
        <strain evidence="7">SpSt-488</strain>
    </source>
</reference>
<dbReference type="PANTHER" id="PTHR40277:SF1">
    <property type="entry name" value="BLL5419 PROTEIN"/>
    <property type="match status" value="1"/>
</dbReference>
<protein>
    <submittedName>
        <fullName evidence="7">Flippase-like domain-containing protein</fullName>
    </submittedName>
</protein>
<feature type="transmembrane region" description="Helical" evidence="6">
    <location>
        <begin position="309"/>
        <end position="331"/>
    </location>
</feature>
<keyword evidence="5 6" id="KW-0472">Membrane</keyword>
<feature type="transmembrane region" description="Helical" evidence="6">
    <location>
        <begin position="126"/>
        <end position="150"/>
    </location>
</feature>
<feature type="transmembrane region" description="Helical" evidence="6">
    <location>
        <begin position="229"/>
        <end position="250"/>
    </location>
</feature>
<sequence>MAPRNSFGRWLRLAVSLGLLGLLLFLFRRDLPACWQYIRQADGLQVALAGGWYVAFIIISAWRWQVLLRAKGLCFSTGYLSRVFVVGLFFCKLLPTSIGGDVMRIAYTARPGRAADAFSATFLDRLIGFVSLTFLAVAAALGLFAGRGLWREQLVLRQTAAGPLALRGDVLFGLLLLVLLGLVLVTLALFSDRLHRLFGRTLGRIRLLQLGRLFDSAFAAVKAFRSHSAALALSFLSGLGVQAALSFSWFHAARAIGGTVPLVYYLILIPILNIVVNIPSIGGLGVREVSYVALFTQPWLASALAPDKALAAALLFLALDLVFALAGGLLFSFMRRPSTDGAHNPEEKSAANTKTDA</sequence>
<feature type="transmembrane region" description="Helical" evidence="6">
    <location>
        <begin position="83"/>
        <end position="106"/>
    </location>
</feature>
<keyword evidence="2" id="KW-1003">Cell membrane</keyword>
<feature type="transmembrane region" description="Helical" evidence="6">
    <location>
        <begin position="262"/>
        <end position="282"/>
    </location>
</feature>
<evidence type="ECO:0000256" key="4">
    <source>
        <dbReference type="ARBA" id="ARBA00022989"/>
    </source>
</evidence>
<feature type="transmembrane region" description="Helical" evidence="6">
    <location>
        <begin position="170"/>
        <end position="190"/>
    </location>
</feature>
<comment type="subcellular location">
    <subcellularLocation>
        <location evidence="1">Cell membrane</location>
        <topology evidence="1">Multi-pass membrane protein</topology>
    </subcellularLocation>
</comment>
<dbReference type="AlphaFoldDB" id="A0A7C4CA75"/>
<proteinExistence type="predicted"/>
<evidence type="ECO:0000256" key="6">
    <source>
        <dbReference type="SAM" id="Phobius"/>
    </source>
</evidence>
<evidence type="ECO:0000256" key="5">
    <source>
        <dbReference type="ARBA" id="ARBA00023136"/>
    </source>
</evidence>
<keyword evidence="4 6" id="KW-1133">Transmembrane helix</keyword>
<gene>
    <name evidence="7" type="ORF">ENS41_00515</name>
</gene>
<dbReference type="EMBL" id="DSUT01000012">
    <property type="protein sequence ID" value="HGK27423.1"/>
    <property type="molecule type" value="Genomic_DNA"/>
</dbReference>
<keyword evidence="3 6" id="KW-0812">Transmembrane</keyword>
<evidence type="ECO:0000313" key="7">
    <source>
        <dbReference type="EMBL" id="HGK27423.1"/>
    </source>
</evidence>